<evidence type="ECO:0000313" key="3">
    <source>
        <dbReference type="EnsemblMetazoa" id="AALFPA23_002764.P2765"/>
    </source>
</evidence>
<dbReference type="InterPro" id="IPR043502">
    <property type="entry name" value="DNA/RNA_pol_sf"/>
</dbReference>
<evidence type="ECO:0000259" key="2">
    <source>
        <dbReference type="PROSITE" id="PS50994"/>
    </source>
</evidence>
<feature type="domain" description="Integrase catalytic" evidence="2">
    <location>
        <begin position="1231"/>
        <end position="1416"/>
    </location>
</feature>
<dbReference type="PROSITE" id="PS50994">
    <property type="entry name" value="INTEGRASE"/>
    <property type="match status" value="1"/>
</dbReference>
<dbReference type="InterPro" id="IPR036397">
    <property type="entry name" value="RNaseH_sf"/>
</dbReference>
<dbReference type="GeneID" id="134290994"/>
<dbReference type="Gene3D" id="3.30.70.270">
    <property type="match status" value="1"/>
</dbReference>
<evidence type="ECO:0000256" key="1">
    <source>
        <dbReference type="SAM" id="MobiDB-lite"/>
    </source>
</evidence>
<dbReference type="Pfam" id="PF05380">
    <property type="entry name" value="Peptidase_A17"/>
    <property type="match status" value="1"/>
</dbReference>
<feature type="region of interest" description="Disordered" evidence="1">
    <location>
        <begin position="84"/>
        <end position="103"/>
    </location>
</feature>
<protein>
    <recommendedName>
        <fullName evidence="2">Integrase catalytic domain-containing protein</fullName>
    </recommendedName>
</protein>
<dbReference type="Proteomes" id="UP000069940">
    <property type="component" value="Unassembled WGS sequence"/>
</dbReference>
<dbReference type="Gene3D" id="3.30.420.10">
    <property type="entry name" value="Ribonuclease H-like superfamily/Ribonuclease H"/>
    <property type="match status" value="1"/>
</dbReference>
<sequence>MVPDPTLIGYGMAVQNLSDHLEAGGHQTHLNNPMLLFELVDKLPANMKLDWSLYKQRCAEVNVRAFSQYMATLVRAATDVTLHYDPKQQPQQQPQRAVKDGKDKGFCGTHSSEEVLRTPVKEKAISANKPEPSNPACLVCKDPDHRVKNCSVFAKKLLDDRWKRTGQLGLCRICLGLHGKRPCRIREKCGIDDCQLRHHPLLHSKQETSNSNERTGAKSAAANVITNHHSSDRAALFRIIPVKLYGNNRSVAAYAFLDDGSAKTLVDEEIIRQLGVKGETQPLCLQWTANVKRIEAESQLVTLDVSGENGQTRFTLKDVRTVRKLDLPRQSLRYAELAQDFPHLKGLPIKDYEDALPRILIGNDNAHVTTMLKVREGQPGEPIAAKSRLGWTVYGMQSEYNDRVHSFHICECQNDQKLQDLVKEFFAVESLGVVAMPCPESSEIQRAKQILQNTTKRVGQRFETGLLWRYDRFEFPDSYPMAVRRLECLERRIRKDPAIGESVVRQWSEYQTKGYIHKATQAELDEADPKRTWYLPLGVTINPKKPTKIRIFCDAAATVDGVSMNTMLLKGPDLLNTLLNVLFVFREKRIGFCADLKEMFHQIRIRPEDRHAQRLLWREDPSHVPDVYLMDVATFGATCSPCSAQYVKNKNAEEYAAEFPAAAEAIVKKHYMDDYLDSADSVEEAIKIASEVKHVHSLGGFYLRNWLSNAKEVLERVGDCDAVVEKSFRLDKNCSTERVLGMYWKPDEDVFTFSTTLAIDTDHPTKRQALRVVMSPFDPIGLLCFFLIHGKILIQDLWRLSTEWDQQIPVQLKEKWSRWTNLFQRLDEVRISRCYFPKRAQRDVIDLQLHIFVDASEEAYACVAYFRAEFADGEEVALVGGKSKVAPLKALSIPRLELMAAVIGVRLLKTIRNGHSMKIDRVIMWSDSKTVLAWINSDHRNYRQFVACRIGEILSKSDVEQWRWIPTKENPADLATKWGRGPCLSPNSQWFRGPNFLRTPESEWPAGLKPTEQKTTEELRACMVHTDATVSLVVDWKRFSNWTRLVRAVAYVLRFCRNVLRRVKKDQLGMGLLTQQELAQAEINIFRMVQREQYPDEVAVLSKELQENSMKGGRLERTSKIRTLSPYMDDAGVIRSESRISAATFVAYDTRFPIILPKEHEVTRLLLQWYHRRFLHANGETIVNEVRQRFHISALRAAVRNIAKLCQMCKVKKATPAVPRMAPLPEARLKPYERPFSYVGLDYFGPISVRVNRSTVKKWIALFTCLTTRAVHLEVAHSLSTESCKQAIRRFIGRRGAPVEIRSDRGTNFVGANNDLRKEMIEMDRQIAETFTNTNTRWVFNPPAAPHMGGAWERLVRSVKTAMAAIQTTEIPKEEALATFIVEAESVVNSRPLTFIPLETEQQEALTPNHFLLLSSTGVKQPPKILVEPKMVCRGSWELCRSMVDQFWRRWIREYLPTIARRTKWFGEVRPIAVGDLVVIVEEKVRNGWIRGRVVKVNEGTDGRVREAEIQTATGMMKRPVAKIARLDIEESKAGQ</sequence>
<reference evidence="4" key="1">
    <citation type="journal article" date="2015" name="Proc. Natl. Acad. Sci. U.S.A.">
        <title>Genome sequence of the Asian Tiger mosquito, Aedes albopictus, reveals insights into its biology, genetics, and evolution.</title>
        <authorList>
            <person name="Chen X.G."/>
            <person name="Jiang X."/>
            <person name="Gu J."/>
            <person name="Xu M."/>
            <person name="Wu Y."/>
            <person name="Deng Y."/>
            <person name="Zhang C."/>
            <person name="Bonizzoni M."/>
            <person name="Dermauw W."/>
            <person name="Vontas J."/>
            <person name="Armbruster P."/>
            <person name="Huang X."/>
            <person name="Yang Y."/>
            <person name="Zhang H."/>
            <person name="He W."/>
            <person name="Peng H."/>
            <person name="Liu Y."/>
            <person name="Wu K."/>
            <person name="Chen J."/>
            <person name="Lirakis M."/>
            <person name="Topalis P."/>
            <person name="Van Leeuwen T."/>
            <person name="Hall A.B."/>
            <person name="Jiang X."/>
            <person name="Thorpe C."/>
            <person name="Mueller R.L."/>
            <person name="Sun C."/>
            <person name="Waterhouse R.M."/>
            <person name="Yan G."/>
            <person name="Tu Z.J."/>
            <person name="Fang X."/>
            <person name="James A.A."/>
        </authorList>
    </citation>
    <scope>NUCLEOTIDE SEQUENCE [LARGE SCALE GENOMIC DNA]</scope>
    <source>
        <strain evidence="4">Foshan</strain>
    </source>
</reference>
<reference evidence="3" key="2">
    <citation type="submission" date="2025-05" db="UniProtKB">
        <authorList>
            <consortium name="EnsemblMetazoa"/>
        </authorList>
    </citation>
    <scope>IDENTIFICATION</scope>
    <source>
        <strain evidence="3">Foshan</strain>
    </source>
</reference>
<proteinExistence type="predicted"/>
<dbReference type="RefSeq" id="XP_062714220.1">
    <property type="nucleotide sequence ID" value="XM_062858236.1"/>
</dbReference>
<dbReference type="SUPFAM" id="SSF53098">
    <property type="entry name" value="Ribonuclease H-like"/>
    <property type="match status" value="1"/>
</dbReference>
<dbReference type="InterPro" id="IPR012337">
    <property type="entry name" value="RNaseH-like_sf"/>
</dbReference>
<dbReference type="SUPFAM" id="SSF56672">
    <property type="entry name" value="DNA/RNA polymerases"/>
    <property type="match status" value="1"/>
</dbReference>
<dbReference type="Pfam" id="PF18701">
    <property type="entry name" value="DUF5641"/>
    <property type="match status" value="1"/>
</dbReference>
<dbReference type="InterPro" id="IPR043128">
    <property type="entry name" value="Rev_trsase/Diguanyl_cyclase"/>
</dbReference>
<dbReference type="Gene3D" id="3.10.10.10">
    <property type="entry name" value="HIV Type 1 Reverse Transcriptase, subunit A, domain 1"/>
    <property type="match status" value="1"/>
</dbReference>
<dbReference type="InterPro" id="IPR001584">
    <property type="entry name" value="Integrase_cat-core"/>
</dbReference>
<keyword evidence="4" id="KW-1185">Reference proteome</keyword>
<dbReference type="InterPro" id="IPR040676">
    <property type="entry name" value="DUF5641"/>
</dbReference>
<dbReference type="PANTHER" id="PTHR47331:SF1">
    <property type="entry name" value="GAG-LIKE PROTEIN"/>
    <property type="match status" value="1"/>
</dbReference>
<dbReference type="PANTHER" id="PTHR47331">
    <property type="entry name" value="PHD-TYPE DOMAIN-CONTAINING PROTEIN"/>
    <property type="match status" value="1"/>
</dbReference>
<accession>A0ABM1XTP9</accession>
<dbReference type="EnsemblMetazoa" id="AALFPA23_002764.R2765">
    <property type="protein sequence ID" value="AALFPA23_002764.P2765"/>
    <property type="gene ID" value="AALFPA23_002764"/>
</dbReference>
<name>A0ABM1XTP9_AEDAL</name>
<organism evidence="3 4">
    <name type="scientific">Aedes albopictus</name>
    <name type="common">Asian tiger mosquito</name>
    <name type="synonym">Stegomyia albopicta</name>
    <dbReference type="NCBI Taxonomy" id="7160"/>
    <lineage>
        <taxon>Eukaryota</taxon>
        <taxon>Metazoa</taxon>
        <taxon>Ecdysozoa</taxon>
        <taxon>Arthropoda</taxon>
        <taxon>Hexapoda</taxon>
        <taxon>Insecta</taxon>
        <taxon>Pterygota</taxon>
        <taxon>Neoptera</taxon>
        <taxon>Endopterygota</taxon>
        <taxon>Diptera</taxon>
        <taxon>Nematocera</taxon>
        <taxon>Culicoidea</taxon>
        <taxon>Culicidae</taxon>
        <taxon>Culicinae</taxon>
        <taxon>Aedini</taxon>
        <taxon>Aedes</taxon>
        <taxon>Stegomyia</taxon>
    </lineage>
</organism>
<evidence type="ECO:0000313" key="4">
    <source>
        <dbReference type="Proteomes" id="UP000069940"/>
    </source>
</evidence>
<dbReference type="InterPro" id="IPR008042">
    <property type="entry name" value="Retrotrans_Pao"/>
</dbReference>